<dbReference type="GeneID" id="19210456"/>
<dbReference type="AlphaFoldDB" id="A0A5M3MN12"/>
<dbReference type="Pfam" id="PF03404">
    <property type="entry name" value="Mo-co_dimer"/>
    <property type="match status" value="1"/>
</dbReference>
<dbReference type="SUPFAM" id="SSF81296">
    <property type="entry name" value="E set domains"/>
    <property type="match status" value="1"/>
</dbReference>
<dbReference type="Pfam" id="PF00174">
    <property type="entry name" value="Oxidored_molyb"/>
    <property type="match status" value="1"/>
</dbReference>
<accession>A0A5M3MN12</accession>
<evidence type="ECO:0000259" key="1">
    <source>
        <dbReference type="Pfam" id="PF00174"/>
    </source>
</evidence>
<dbReference type="PANTHER" id="PTHR19372:SF7">
    <property type="entry name" value="SULFITE OXIDASE, MITOCHONDRIAL"/>
    <property type="match status" value="1"/>
</dbReference>
<evidence type="ECO:0000313" key="3">
    <source>
        <dbReference type="EMBL" id="EIW80416.1"/>
    </source>
</evidence>
<dbReference type="KEGG" id="cput:CONPUDRAFT_82670"/>
<dbReference type="OrthoDB" id="10051395at2759"/>
<dbReference type="PANTHER" id="PTHR19372">
    <property type="entry name" value="SULFITE REDUCTASE"/>
    <property type="match status" value="1"/>
</dbReference>
<dbReference type="GO" id="GO:0030151">
    <property type="term" value="F:molybdenum ion binding"/>
    <property type="evidence" value="ECO:0007669"/>
    <property type="project" value="InterPro"/>
</dbReference>
<feature type="domain" description="Oxidoreductase molybdopterin-binding" evidence="1">
    <location>
        <begin position="52"/>
        <end position="227"/>
    </location>
</feature>
<comment type="caution">
    <text evidence="3">The sequence shown here is derived from an EMBL/GenBank/DDBJ whole genome shotgun (WGS) entry which is preliminary data.</text>
</comment>
<dbReference type="GO" id="GO:0006790">
    <property type="term" value="P:sulfur compound metabolic process"/>
    <property type="evidence" value="ECO:0007669"/>
    <property type="project" value="TreeGrafter"/>
</dbReference>
<dbReference type="GO" id="GO:0008482">
    <property type="term" value="F:sulfite oxidase activity"/>
    <property type="evidence" value="ECO:0007669"/>
    <property type="project" value="TreeGrafter"/>
</dbReference>
<dbReference type="RefSeq" id="XP_007769372.1">
    <property type="nucleotide sequence ID" value="XM_007771182.1"/>
</dbReference>
<dbReference type="Gene3D" id="2.60.40.650">
    <property type="match status" value="1"/>
</dbReference>
<sequence length="335" mass="37734">MDHCVEDFQSLLEAPVPVDPQTLEELIEYTVTPTRFIHDHLGDHELVRNYTNTPAVNVVRYRIAITGDYPGMHQKPFTVRDIINNFAPRRIVTAMCESPSAGSKVREEGGRDLDVGLRRREGVVANVSWEGVPLRKLLLATGVPESVGGDWKVNFSSRHPNTKYSDPITVSIPLKKAMDLYGDVLVAYGMNDEPLKPEHGFPLRVVIPGHYSDGWVKWLDTITVSHVKTPILQEISMASVIVTVDSITNDRGNAWLRIKGYTVSRAPSSHIEVSTDAGRTWVEMHTVYQEGRWSWILWTGDVEVSRASFNRSKQTIWTRTCDMKGDVRGVDENIL</sequence>
<dbReference type="GO" id="GO:0020037">
    <property type="term" value="F:heme binding"/>
    <property type="evidence" value="ECO:0007669"/>
    <property type="project" value="TreeGrafter"/>
</dbReference>
<dbReference type="EMBL" id="JH711579">
    <property type="protein sequence ID" value="EIW80416.1"/>
    <property type="molecule type" value="Genomic_DNA"/>
</dbReference>
<dbReference type="InterPro" id="IPR005066">
    <property type="entry name" value="MoCF_OxRdtse_dimer"/>
</dbReference>
<protein>
    <submittedName>
        <fullName evidence="3">Molybdopterin binding oxidoreductase</fullName>
    </submittedName>
</protein>
<dbReference type="InterPro" id="IPR036374">
    <property type="entry name" value="OxRdtase_Mopterin-bd_sf"/>
</dbReference>
<organism evidence="3 4">
    <name type="scientific">Coniophora puteana (strain RWD-64-598)</name>
    <name type="common">Brown rot fungus</name>
    <dbReference type="NCBI Taxonomy" id="741705"/>
    <lineage>
        <taxon>Eukaryota</taxon>
        <taxon>Fungi</taxon>
        <taxon>Dikarya</taxon>
        <taxon>Basidiomycota</taxon>
        <taxon>Agaricomycotina</taxon>
        <taxon>Agaricomycetes</taxon>
        <taxon>Agaricomycetidae</taxon>
        <taxon>Boletales</taxon>
        <taxon>Coniophorineae</taxon>
        <taxon>Coniophoraceae</taxon>
        <taxon>Coniophora</taxon>
    </lineage>
</organism>
<gene>
    <name evidence="3" type="ORF">CONPUDRAFT_82670</name>
</gene>
<evidence type="ECO:0000313" key="4">
    <source>
        <dbReference type="Proteomes" id="UP000053558"/>
    </source>
</evidence>
<dbReference type="Gene3D" id="3.90.420.10">
    <property type="entry name" value="Oxidoreductase, molybdopterin-binding domain"/>
    <property type="match status" value="1"/>
</dbReference>
<dbReference type="GO" id="GO:0005739">
    <property type="term" value="C:mitochondrion"/>
    <property type="evidence" value="ECO:0007669"/>
    <property type="project" value="TreeGrafter"/>
</dbReference>
<dbReference type="InterPro" id="IPR014756">
    <property type="entry name" value="Ig_E-set"/>
</dbReference>
<proteinExistence type="predicted"/>
<name>A0A5M3MN12_CONPW</name>
<dbReference type="Proteomes" id="UP000053558">
    <property type="component" value="Unassembled WGS sequence"/>
</dbReference>
<feature type="domain" description="Moybdenum cofactor oxidoreductase dimerisation" evidence="2">
    <location>
        <begin position="232"/>
        <end position="326"/>
    </location>
</feature>
<dbReference type="GO" id="GO:0043546">
    <property type="term" value="F:molybdopterin cofactor binding"/>
    <property type="evidence" value="ECO:0007669"/>
    <property type="project" value="TreeGrafter"/>
</dbReference>
<evidence type="ECO:0000259" key="2">
    <source>
        <dbReference type="Pfam" id="PF03404"/>
    </source>
</evidence>
<dbReference type="SUPFAM" id="SSF56524">
    <property type="entry name" value="Oxidoreductase molybdopterin-binding domain"/>
    <property type="match status" value="1"/>
</dbReference>
<keyword evidence="4" id="KW-1185">Reference proteome</keyword>
<reference evidence="4" key="1">
    <citation type="journal article" date="2012" name="Science">
        <title>The Paleozoic origin of enzymatic lignin decomposition reconstructed from 31 fungal genomes.</title>
        <authorList>
            <person name="Floudas D."/>
            <person name="Binder M."/>
            <person name="Riley R."/>
            <person name="Barry K."/>
            <person name="Blanchette R.A."/>
            <person name="Henrissat B."/>
            <person name="Martinez A.T."/>
            <person name="Otillar R."/>
            <person name="Spatafora J.W."/>
            <person name="Yadav J.S."/>
            <person name="Aerts A."/>
            <person name="Benoit I."/>
            <person name="Boyd A."/>
            <person name="Carlson A."/>
            <person name="Copeland A."/>
            <person name="Coutinho P.M."/>
            <person name="de Vries R.P."/>
            <person name="Ferreira P."/>
            <person name="Findley K."/>
            <person name="Foster B."/>
            <person name="Gaskell J."/>
            <person name="Glotzer D."/>
            <person name="Gorecki P."/>
            <person name="Heitman J."/>
            <person name="Hesse C."/>
            <person name="Hori C."/>
            <person name="Igarashi K."/>
            <person name="Jurgens J.A."/>
            <person name="Kallen N."/>
            <person name="Kersten P."/>
            <person name="Kohler A."/>
            <person name="Kuees U."/>
            <person name="Kumar T.K.A."/>
            <person name="Kuo A."/>
            <person name="LaButti K."/>
            <person name="Larrondo L.F."/>
            <person name="Lindquist E."/>
            <person name="Ling A."/>
            <person name="Lombard V."/>
            <person name="Lucas S."/>
            <person name="Lundell T."/>
            <person name="Martin R."/>
            <person name="McLaughlin D.J."/>
            <person name="Morgenstern I."/>
            <person name="Morin E."/>
            <person name="Murat C."/>
            <person name="Nagy L.G."/>
            <person name="Nolan M."/>
            <person name="Ohm R.A."/>
            <person name="Patyshakuliyeva A."/>
            <person name="Rokas A."/>
            <person name="Ruiz-Duenas F.J."/>
            <person name="Sabat G."/>
            <person name="Salamov A."/>
            <person name="Samejima M."/>
            <person name="Schmutz J."/>
            <person name="Slot J.C."/>
            <person name="St John F."/>
            <person name="Stenlid J."/>
            <person name="Sun H."/>
            <person name="Sun S."/>
            <person name="Syed K."/>
            <person name="Tsang A."/>
            <person name="Wiebenga A."/>
            <person name="Young D."/>
            <person name="Pisabarro A."/>
            <person name="Eastwood D.C."/>
            <person name="Martin F."/>
            <person name="Cullen D."/>
            <person name="Grigoriev I.V."/>
            <person name="Hibbett D.S."/>
        </authorList>
    </citation>
    <scope>NUCLEOTIDE SEQUENCE [LARGE SCALE GENOMIC DNA]</scope>
    <source>
        <strain evidence="4">RWD-64-598 SS2</strain>
    </source>
</reference>
<dbReference type="InterPro" id="IPR000572">
    <property type="entry name" value="OxRdtase_Mopterin-bd_dom"/>
</dbReference>